<evidence type="ECO:0000259" key="8">
    <source>
        <dbReference type="Pfam" id="PF02108"/>
    </source>
</evidence>
<evidence type="ECO:0000313" key="10">
    <source>
        <dbReference type="Proteomes" id="UP000534783"/>
    </source>
</evidence>
<protein>
    <recommendedName>
        <fullName evidence="3">Flagellar assembly protein FliH</fullName>
    </recommendedName>
</protein>
<comment type="caution">
    <text evidence="9">The sequence shown here is derived from an EMBL/GenBank/DDBJ whole genome shotgun (WGS) entry which is preliminary data.</text>
</comment>
<dbReference type="InterPro" id="IPR018035">
    <property type="entry name" value="Flagellar_FliH/T3SS_HrpE"/>
</dbReference>
<evidence type="ECO:0000256" key="2">
    <source>
        <dbReference type="ARBA" id="ARBA00006602"/>
    </source>
</evidence>
<dbReference type="GO" id="GO:0015031">
    <property type="term" value="P:protein transport"/>
    <property type="evidence" value="ECO:0007669"/>
    <property type="project" value="UniProtKB-KW"/>
</dbReference>
<dbReference type="GO" id="GO:0044781">
    <property type="term" value="P:bacterial-type flagellum organization"/>
    <property type="evidence" value="ECO:0007669"/>
    <property type="project" value="UniProtKB-KW"/>
</dbReference>
<keyword evidence="7" id="KW-1006">Bacterial flagellum protein export</keyword>
<feature type="domain" description="Flagellar assembly protein FliH/Type III secretion system HrpE" evidence="8">
    <location>
        <begin position="80"/>
        <end position="201"/>
    </location>
</feature>
<evidence type="ECO:0000256" key="7">
    <source>
        <dbReference type="ARBA" id="ARBA00023225"/>
    </source>
</evidence>
<evidence type="ECO:0000256" key="3">
    <source>
        <dbReference type="ARBA" id="ARBA00016507"/>
    </source>
</evidence>
<proteinExistence type="inferred from homology"/>
<dbReference type="Pfam" id="PF02108">
    <property type="entry name" value="FliH"/>
    <property type="match status" value="1"/>
</dbReference>
<comment type="similarity">
    <text evidence="2">Belongs to the FliH family.</text>
</comment>
<keyword evidence="5" id="KW-1005">Bacterial flagellum biogenesis</keyword>
<keyword evidence="6" id="KW-0653">Protein transport</keyword>
<dbReference type="PANTHER" id="PTHR34982:SF1">
    <property type="entry name" value="FLAGELLAR ASSEMBLY PROTEIN FLIH"/>
    <property type="match status" value="1"/>
</dbReference>
<accession>A0A7X6DTI7</accession>
<keyword evidence="4" id="KW-0813">Transport</keyword>
<dbReference type="Proteomes" id="UP000534783">
    <property type="component" value="Unassembled WGS sequence"/>
</dbReference>
<dbReference type="InterPro" id="IPR051472">
    <property type="entry name" value="T3SS_Stator/FliH"/>
</dbReference>
<comment type="function">
    <text evidence="1">Needed for flagellar regrowth and assembly.</text>
</comment>
<dbReference type="EMBL" id="VTOW01000005">
    <property type="protein sequence ID" value="NKE73035.1"/>
    <property type="molecule type" value="Genomic_DNA"/>
</dbReference>
<name>A0A7X6DTI7_9BACT</name>
<gene>
    <name evidence="9" type="ORF">MNODULE_19970</name>
</gene>
<evidence type="ECO:0000256" key="4">
    <source>
        <dbReference type="ARBA" id="ARBA00022448"/>
    </source>
</evidence>
<reference evidence="9 10" key="1">
    <citation type="journal article" date="2020" name="Nature">
        <title>Bacterial chemolithoautotrophy via manganese oxidation.</title>
        <authorList>
            <person name="Yu H."/>
            <person name="Leadbetter J.R."/>
        </authorList>
    </citation>
    <scope>NUCLEOTIDE SEQUENCE [LARGE SCALE GENOMIC DNA]</scope>
    <source>
        <strain evidence="9 10">Mn-1</strain>
    </source>
</reference>
<evidence type="ECO:0000256" key="6">
    <source>
        <dbReference type="ARBA" id="ARBA00022927"/>
    </source>
</evidence>
<dbReference type="PANTHER" id="PTHR34982">
    <property type="entry name" value="YOP PROTEINS TRANSLOCATION PROTEIN L"/>
    <property type="match status" value="1"/>
</dbReference>
<evidence type="ECO:0000313" key="9">
    <source>
        <dbReference type="EMBL" id="NKE73035.1"/>
    </source>
</evidence>
<sequence>METHLSKVVRSGETNEKGVSAYTLREVSPALSHPSSSLPDQIGGRLSVIERDAYERGFASGERAGRELGLKQVEASHQLVARLIEALQKVKPALLENAEKEILQIAVAVARRILRQEFSHNPEHLLGAIRAVLQKMGQIESLVIRLHPHDLERLRKERNKVVELVGNVQWFRLEPDATLLQGECLVESNDQIVDLRIDSQLSVIEEELLKTDDSK</sequence>
<evidence type="ECO:0000256" key="1">
    <source>
        <dbReference type="ARBA" id="ARBA00003041"/>
    </source>
</evidence>
<keyword evidence="10" id="KW-1185">Reference proteome</keyword>
<dbReference type="RefSeq" id="WP_168062985.1">
    <property type="nucleotide sequence ID" value="NZ_VTOW01000005.1"/>
</dbReference>
<dbReference type="AlphaFoldDB" id="A0A7X6DTI7"/>
<organism evidence="9 10">
    <name type="scientific">Candidatus Manganitrophus noduliformans</name>
    <dbReference type="NCBI Taxonomy" id="2606439"/>
    <lineage>
        <taxon>Bacteria</taxon>
        <taxon>Pseudomonadati</taxon>
        <taxon>Nitrospirota</taxon>
        <taxon>Nitrospiria</taxon>
        <taxon>Candidatus Troglogloeales</taxon>
        <taxon>Candidatus Manganitrophaceae</taxon>
        <taxon>Candidatus Manganitrophus</taxon>
    </lineage>
</organism>
<evidence type="ECO:0000256" key="5">
    <source>
        <dbReference type="ARBA" id="ARBA00022795"/>
    </source>
</evidence>
<dbReference type="GO" id="GO:0005829">
    <property type="term" value="C:cytosol"/>
    <property type="evidence" value="ECO:0007669"/>
    <property type="project" value="TreeGrafter"/>
</dbReference>